<dbReference type="OrthoDB" id="2131575at2759"/>
<gene>
    <name evidence="12" type="ORF">CcCBS67573_g03756</name>
</gene>
<feature type="signal peptide" evidence="11">
    <location>
        <begin position="1"/>
        <end position="16"/>
    </location>
</feature>
<feature type="region of interest" description="Disordered" evidence="9">
    <location>
        <begin position="137"/>
        <end position="168"/>
    </location>
</feature>
<keyword evidence="7" id="KW-0496">Mitochondrion</keyword>
<comment type="caution">
    <text evidence="12">The sequence shown here is derived from an EMBL/GenBank/DDBJ whole genome shotgun (WGS) entry which is preliminary data.</text>
</comment>
<feature type="region of interest" description="Disordered" evidence="9">
    <location>
        <begin position="1760"/>
        <end position="1874"/>
    </location>
</feature>
<feature type="compositionally biased region" description="Polar residues" evidence="9">
    <location>
        <begin position="1172"/>
        <end position="1186"/>
    </location>
</feature>
<feature type="transmembrane region" description="Helical" evidence="10">
    <location>
        <begin position="2594"/>
        <end position="2616"/>
    </location>
</feature>
<dbReference type="Pfam" id="PF03820">
    <property type="entry name" value="SFXNs"/>
    <property type="match status" value="1"/>
</dbReference>
<dbReference type="PANTHER" id="PTHR11153:SF6">
    <property type="entry name" value="SIDEROFLEXIN-5"/>
    <property type="match status" value="1"/>
</dbReference>
<keyword evidence="8 10" id="KW-0472">Membrane</keyword>
<evidence type="ECO:0000256" key="10">
    <source>
        <dbReference type="SAM" id="Phobius"/>
    </source>
</evidence>
<feature type="compositionally biased region" description="Basic and acidic residues" evidence="9">
    <location>
        <begin position="1818"/>
        <end position="1828"/>
    </location>
</feature>
<sequence length="3389" mass="371308">MAVVIGASSIWHAMHAALVDRLMDLALCNVDAVETEAYVCIHSHSAAPPPTSTGPVPPLPTVERRLLSTMLQFAVTQFGTAITTADSTHAVSTNSLGHSIHSKAPTRATKQLRPLSDSDILRPRQHSFHAHTFASAARAAKTPSMTSKHKSGCDSNSDSNSVAPNSAGSSSARLQAANAFLAALQYSAFLESSHLSKSVARAREIRLLNFISFTALCKQLDSEKLRLLFGLEAAVLDSSRSHESLLISDTIQDSLLSLVDIIVDLENKHDTNHSLLSTTDSFHSLADENGGGEPIMRSEAVLFQIAWRAHLAWMDLIVIIVSATEQAGLSGILFAESLVKGIFKGLAQLEKRLNTASSAQLKMVLAVYADTCALLCRTITCLPLLANPLPAHPKHPGVKLLAHPLVLLKHIVNPILRLLLWHDPSCKLHVIQKDSCGCIRAFAATVLKDLVAQIRNACDKTTSIYASKTRGDAGVNVSKNGGAQHVKKVGWKDVSAGAAAIRGVKAQSARDQKVGPPWLIAEAVECTAFVSEFVEIAAEWSETRVCISKGSRIAVSKSHQNNQSEEALQPLLDSKTVTQFVQWALHARPFSTRLAQMFLIPFVEQIAGIGGEENWKACADVIIGVYNGRLAKEKSSGIDSDGKCGLQILCFEVQSLTVVKQIEGPSTINYITKWLVMTSCAGGELVDAKNQEGRDEISFRKSVSKSSAGHKLPNPDSLLNLRKFCLEMLGILTNNNREISLCLLSQFNDREPIIREIASRSLAIRSLNNDSSQLASSSSPVNVVYHRENGQCVFDDPNDACGLVKWFRQTGTSWSRPIAANRKDDRWIGLPSALKSPFKHLIFCLDDAVGMSESLAKSHFENRDHRWHRSTEERAAFGQWAFHIARHMFAVCPVLANPNIYSAAAKAGLHLPIHSDPRHKAFVKVIQELSHRLERGQAAGTDSGSQFTYLNDDQAWCVRQCIAYVAVGILEGSCSSDVIPLCDHRILRALGGLLFDLRRDDSAVLRLIVIEALARVLGAGVLIERVQQAGYASSELFEDIVPALPAQLSQESRESLSIIYRILRCIPPFDEVSDQNQTAWGSYTYDATDGHPRVRSLRDILLSYGEIVHMHAMFNLGDFDTTRFSRSHGLKSFGESTIRREVPSSSSAHEVPQSFEPFQWHRRFSETVISSARNSRMQQRESSMSPLFSKPTKDIPAPVPDEVCSIPLIPVQPPIVQTIPTQLPSEGYSGVLRKIEEEEAQVFQTFNKRLYKSEVGISSQEARAAPLEKRTTPFISTRKELATSSPMVMQTGQEINMAAVPSVIASFKKRSSAFIPKNEGASALFQKTEGFFEDALKSVRSEAELGQNAASGGLSGPAFTRKQCLDEELRFIISEHETGLHQVAQATSSLEEFVSSLKVATIPHVSRHVSEASANWKPATVEDLEKFDLSGGALSLDNWHLVEGEISIRPRTPQQQPHLSPPSNAKQQFDETTRLFNSVSQHQSDVQALMGRNSVPNLSARARYRVDADVIESQDPQISPTPVEESARSYNKISRVEPGGIFSDSSLSPMKLSEDGTLVNRQTQQLKPVSLSATSHPVLPFQSPGRASFSKSQSPRRHSLVLPEERSKELSLNGNELPRFKSAAPLLRNRPDVPSPSPLQHAHQPVEETFNSSVSGQSALIPSAAVSKADQGSQSLPKTDSINASDGLFLDEVRVHQKCQDLEALKWSQSVRNSVSTAPPYQHSRSRSPSITIRPAVSPSPGLSAANIVGKTTSNSEAYASLKSSRSSQQGLLSRSRSSSIDRDASTFTRPVSPLISSRPNISLLGSSRPSLNIGVTDRIEESTEQQHVKRSSMARHSESQSSTRPLQHSSSSGVDGSPSLKFKRESPSPAVKTELVEVRSQQQIPATFADVGTSAINFDEMKSMEFGQKNHVTVDPKVSKLTPSMEPLSVSSKRASSAPFGINDGSFMNSGQKSGEATWLLRRTEIPNSPGSTPLMKSPSQRFPLHRTFSAGAAMPKEAKPFLEHTNPVIPPDTMSEIHNFDESDGLMDLDELTPTKVDGTTVSVFKEAVNLDAFLARNGLQLGGQEDGRTEPSFVSNRIGPSDNLYDQSDLFGQSDFNLDASFGDLSVKLSNDVLNTEVQVPKSHQSPVRDAVMQHRNVKAGDSLGQPTPLRTAQAPNSRTPFTGMSIFADSSQMSNEPSGIPVTPGSPISFSWSAEGQESQLLGRLENASYELDDNDERQISRELAQKQESSEPRPLTHSSTLSFFKSNHSLGNLVSTQSTSMVRPRLRSALELVLRHLVFSQPGQKFGSSYWRENSIDYYELYSDGLVYGSLQHLASFPIAGASGDQRSSWRQELDDEVPVSEPLHGLLKSVFQLDISLMVDLCGPMTMSRNAAEAFSERDNSAFWSYGGTSTSSASVSGYSTAQAMVVVKDQIELSRMTGGNVGLSIMEGLNAGARGSARTFIDWVSVLMLDLSKPRYDQSTYMGRLRHFSELTDPRNLLTTESQLVAAKKLIEDYKMGKAADVDPESVWKAKKLVDSTFHSDTGEKILLPFRMSCFVPTNALIVAGMLAPNPSIAAIAFWQVANQSVNVAFNFFNANKTTEMNMSETAFAYTTAVASSCAIAVGLNEYIKRTKSFSPSTLRLLGRGVPFVAVAAAGTLNVFLMRSKELTDGIAVSNADGEVVGKSQSAGYTAISQVAISRVATSFPAVFLPGLIMGQLERTKFLKSNPRLHMPLNLLTICGSLMAALPCAIALFPQIAEVDVNQLEPRFRNLTANNGDRIKTLYFNRAESKHKNNSMAAETLFLLSQSMTSEPNPYDFKYEAEASDGVGNNAFDSEARMDVVHETCDGSHSLEEMEVDIDLKNHVTGEDLEHRQNKFTKTVFAVQTIVSKKLYKERAVSLELYFKEFWKISRAQVYRFLDCAAVLSQLDGFLRIPTRERLCRTLKCLAKAKPDLRLLWATCLSQMNGNPDAITSTMINSIWDDLVAKRKVLGFFEGQANCLPAGFDEAAWETQTEKRIVFIASAWLGAEYSSAFPPSPGSNDQDAVFYEEPTVWLQFPSSEDTQDETADLHPGATAETVQALSKLEQCGMHLEYYMDGEWKPAQSHYWRIAVTQPATDPAPEPTMLTSTPVQEPSQRSQKKSKPSRTMRSSKSKKAVPVQYDSARTNPAEFMPPSNKVIPVAAEPPASIFFKPSTSKHFKRTMPSDPDLTEEGGDNSEETGVECLSDEHNKVTQHRQGAASRRHRKKPRSSQTSKQQAAIPALSFNYHTTDSPSPTNQHEHHTLQPIIETHVEDCWGSFAPEELEAVAVLQRYRFDKRGKEPAESFGRTAFSVHNLVTYDQTSSGDESPSAGRISYSRTIPDIEVLNGPVCSCGSEPILGRAGHSQMCLKNDDGFAGKISVVM</sequence>
<feature type="region of interest" description="Disordered" evidence="9">
    <location>
        <begin position="96"/>
        <end position="115"/>
    </location>
</feature>
<evidence type="ECO:0000256" key="9">
    <source>
        <dbReference type="SAM" id="MobiDB-lite"/>
    </source>
</evidence>
<keyword evidence="3" id="KW-0813">Transport</keyword>
<feature type="region of interest" description="Disordered" evidence="9">
    <location>
        <begin position="2143"/>
        <end position="2163"/>
    </location>
</feature>
<dbReference type="NCBIfam" id="TIGR00798">
    <property type="entry name" value="mtc"/>
    <property type="match status" value="1"/>
</dbReference>
<keyword evidence="13" id="KW-1185">Reference proteome</keyword>
<evidence type="ECO:0000256" key="1">
    <source>
        <dbReference type="ARBA" id="ARBA00004225"/>
    </source>
</evidence>
<feature type="compositionally biased region" description="Polar residues" evidence="9">
    <location>
        <begin position="2148"/>
        <end position="2163"/>
    </location>
</feature>
<feature type="compositionally biased region" description="Basic residues" evidence="9">
    <location>
        <begin position="3124"/>
        <end position="3141"/>
    </location>
</feature>
<evidence type="ECO:0000313" key="12">
    <source>
        <dbReference type="EMBL" id="TPX74983.1"/>
    </source>
</evidence>
<dbReference type="PANTHER" id="PTHR11153">
    <property type="entry name" value="SIDEROFLEXIN"/>
    <property type="match status" value="1"/>
</dbReference>
<dbReference type="GO" id="GO:0006865">
    <property type="term" value="P:amino acid transport"/>
    <property type="evidence" value="ECO:0007669"/>
    <property type="project" value="UniProtKB-KW"/>
</dbReference>
<evidence type="ECO:0000256" key="3">
    <source>
        <dbReference type="ARBA" id="ARBA00022448"/>
    </source>
</evidence>
<dbReference type="GO" id="GO:0015075">
    <property type="term" value="F:monoatomic ion transmembrane transporter activity"/>
    <property type="evidence" value="ECO:0007669"/>
    <property type="project" value="InterPro"/>
</dbReference>
<feature type="compositionally biased region" description="Acidic residues" evidence="9">
    <location>
        <begin position="3194"/>
        <end position="3207"/>
    </location>
</feature>
<comment type="similarity">
    <text evidence="2">Belongs to the sideroflexin family.</text>
</comment>
<reference evidence="12 13" key="1">
    <citation type="journal article" date="2019" name="Sci. Rep.">
        <title>Comparative genomics of chytrid fungi reveal insights into the obligate biotrophic and pathogenic lifestyle of Synchytrium endobioticum.</title>
        <authorList>
            <person name="van de Vossenberg B.T.L.H."/>
            <person name="Warris S."/>
            <person name="Nguyen H.D.T."/>
            <person name="van Gent-Pelzer M.P.E."/>
            <person name="Joly D.L."/>
            <person name="van de Geest H.C."/>
            <person name="Bonants P.J.M."/>
            <person name="Smith D.S."/>
            <person name="Levesque C.A."/>
            <person name="van der Lee T.A.J."/>
        </authorList>
    </citation>
    <scope>NUCLEOTIDE SEQUENCE [LARGE SCALE GENOMIC DNA]</scope>
    <source>
        <strain evidence="12 13">CBS 675.73</strain>
    </source>
</reference>
<keyword evidence="4 10" id="KW-0812">Transmembrane</keyword>
<evidence type="ECO:0000256" key="8">
    <source>
        <dbReference type="ARBA" id="ARBA00023136"/>
    </source>
</evidence>
<feature type="region of interest" description="Disordered" evidence="9">
    <location>
        <begin position="3102"/>
        <end position="3159"/>
    </location>
</feature>
<dbReference type="GO" id="GO:1990542">
    <property type="term" value="P:mitochondrial transmembrane transport"/>
    <property type="evidence" value="ECO:0007669"/>
    <property type="project" value="TreeGrafter"/>
</dbReference>
<feature type="compositionally biased region" description="Low complexity" evidence="9">
    <location>
        <begin position="1761"/>
        <end position="1779"/>
    </location>
</feature>
<dbReference type="EMBL" id="QEAP01000100">
    <property type="protein sequence ID" value="TPX74983.1"/>
    <property type="molecule type" value="Genomic_DNA"/>
</dbReference>
<feature type="compositionally biased region" description="Polar residues" evidence="9">
    <location>
        <begin position="1840"/>
        <end position="1849"/>
    </location>
</feature>
<evidence type="ECO:0000256" key="6">
    <source>
        <dbReference type="ARBA" id="ARBA00022989"/>
    </source>
</evidence>
<evidence type="ECO:0000256" key="5">
    <source>
        <dbReference type="ARBA" id="ARBA00022970"/>
    </source>
</evidence>
<name>A0A507FFI0_9FUNG</name>
<accession>A0A507FFI0</accession>
<keyword evidence="5" id="KW-0029">Amino-acid transport</keyword>
<evidence type="ECO:0000313" key="13">
    <source>
        <dbReference type="Proteomes" id="UP000320333"/>
    </source>
</evidence>
<feature type="compositionally biased region" description="Low complexity" evidence="9">
    <location>
        <begin position="1850"/>
        <end position="1860"/>
    </location>
</feature>
<feature type="region of interest" description="Disordered" evidence="9">
    <location>
        <begin position="1511"/>
        <end position="1532"/>
    </location>
</feature>
<feature type="region of interest" description="Disordered" evidence="9">
    <location>
        <begin position="3177"/>
        <end position="3246"/>
    </location>
</feature>
<feature type="chain" id="PRO_5021503898" evidence="11">
    <location>
        <begin position="17"/>
        <end position="3389"/>
    </location>
</feature>
<keyword evidence="11" id="KW-0732">Signal</keyword>
<evidence type="ECO:0000256" key="4">
    <source>
        <dbReference type="ARBA" id="ARBA00022692"/>
    </source>
</evidence>
<dbReference type="GO" id="GO:0005743">
    <property type="term" value="C:mitochondrial inner membrane"/>
    <property type="evidence" value="ECO:0007669"/>
    <property type="project" value="TreeGrafter"/>
</dbReference>
<evidence type="ECO:0000256" key="2">
    <source>
        <dbReference type="ARBA" id="ARBA00005974"/>
    </source>
</evidence>
<keyword evidence="6 10" id="KW-1133">Transmembrane helix</keyword>
<feature type="transmembrane region" description="Helical" evidence="10">
    <location>
        <begin position="2678"/>
        <end position="2700"/>
    </location>
</feature>
<evidence type="ECO:0000256" key="11">
    <source>
        <dbReference type="SAM" id="SignalP"/>
    </source>
</evidence>
<feature type="compositionally biased region" description="Polar residues" evidence="9">
    <location>
        <begin position="153"/>
        <end position="168"/>
    </location>
</feature>
<protein>
    <submittedName>
        <fullName evidence="12">Uncharacterized protein</fullName>
    </submittedName>
</protein>
<feature type="compositionally biased region" description="Polar residues" evidence="9">
    <location>
        <begin position="1786"/>
        <end position="1811"/>
    </location>
</feature>
<dbReference type="STRING" id="246404.A0A507FFI0"/>
<dbReference type="Proteomes" id="UP000320333">
    <property type="component" value="Unassembled WGS sequence"/>
</dbReference>
<feature type="region of interest" description="Disordered" evidence="9">
    <location>
        <begin position="1172"/>
        <end position="1193"/>
    </location>
</feature>
<proteinExistence type="inferred from homology"/>
<feature type="transmembrane region" description="Helical" evidence="10">
    <location>
        <begin position="2720"/>
        <end position="2740"/>
    </location>
</feature>
<feature type="region of interest" description="Disordered" evidence="9">
    <location>
        <begin position="1712"/>
        <end position="1745"/>
    </location>
</feature>
<feature type="transmembrane region" description="Helical" evidence="10">
    <location>
        <begin position="2628"/>
        <end position="2648"/>
    </location>
</feature>
<evidence type="ECO:0000256" key="7">
    <source>
        <dbReference type="ARBA" id="ARBA00023128"/>
    </source>
</evidence>
<dbReference type="InterPro" id="IPR004686">
    <property type="entry name" value="Mtc"/>
</dbReference>
<feature type="region of interest" description="Disordered" evidence="9">
    <location>
        <begin position="1575"/>
        <end position="1655"/>
    </location>
</feature>
<organism evidence="12 13">
    <name type="scientific">Chytriomyces confervae</name>
    <dbReference type="NCBI Taxonomy" id="246404"/>
    <lineage>
        <taxon>Eukaryota</taxon>
        <taxon>Fungi</taxon>
        <taxon>Fungi incertae sedis</taxon>
        <taxon>Chytridiomycota</taxon>
        <taxon>Chytridiomycota incertae sedis</taxon>
        <taxon>Chytridiomycetes</taxon>
        <taxon>Chytridiales</taxon>
        <taxon>Chytriomycetaceae</taxon>
        <taxon>Chytriomyces</taxon>
    </lineage>
</organism>
<comment type="subcellular location">
    <subcellularLocation>
        <location evidence="1">Mitochondrion membrane</location>
        <topology evidence="1">Multi-pass membrane protein</topology>
    </subcellularLocation>
</comment>